<dbReference type="Proteomes" id="UP000823749">
    <property type="component" value="Chromosome 3"/>
</dbReference>
<name>A0AAV6KY64_9ERIC</name>
<feature type="region of interest" description="Disordered" evidence="1">
    <location>
        <begin position="204"/>
        <end position="225"/>
    </location>
</feature>
<sequence length="413" mass="45926">MENPAADQLPEAHSLPDGFVDSSPEPLAPSTLTLEQEKPVIDYKEEKLVEADSRHELVLNELQPSEGKTEKSENSRTFPVLLSENDGCDESPTPEQENSLSDYKEERLVEIDSRPELVVNELQSSEEKAEKSENSRTFPVPLTENDDVCDGSQGLELLGKGSSSQSECISVRAELAKPVSGAQEQCLSSKKAIEGGIGTQAAQMKEVSSADSAENNRKIETSEVKRKNTKRAFKSEKEFLETTPLVDEQTFLTQLTQTPLERNDITGVKLLLLDKWIHPLVMTQLRLLFQYEEQSRHGFPLRSSKFKRSPLLLPESKGRISCNECLPSNWDKFSVVPLDNDGVSPNNDKFKSILFSLTKKSPRMTSSSFETASPFTGREELWKIALAKLSHKLIQGTKERDNAVLEASGSSTP</sequence>
<dbReference type="EMBL" id="JACTNZ010000003">
    <property type="protein sequence ID" value="KAG5557417.1"/>
    <property type="molecule type" value="Genomic_DNA"/>
</dbReference>
<keyword evidence="3" id="KW-1185">Reference proteome</keyword>
<feature type="compositionally biased region" description="Basic and acidic residues" evidence="1">
    <location>
        <begin position="214"/>
        <end position="225"/>
    </location>
</feature>
<feature type="compositionally biased region" description="Basic and acidic residues" evidence="1">
    <location>
        <begin position="102"/>
        <end position="115"/>
    </location>
</feature>
<comment type="caution">
    <text evidence="2">The sequence shown here is derived from an EMBL/GenBank/DDBJ whole genome shotgun (WGS) entry which is preliminary data.</text>
</comment>
<accession>A0AAV6KY64</accession>
<dbReference type="AlphaFoldDB" id="A0AAV6KY64"/>
<feature type="compositionally biased region" description="Basic and acidic residues" evidence="1">
    <location>
        <begin position="125"/>
        <end position="134"/>
    </location>
</feature>
<proteinExistence type="predicted"/>
<protein>
    <submittedName>
        <fullName evidence="2">Uncharacterized protein</fullName>
    </submittedName>
</protein>
<feature type="region of interest" description="Disordered" evidence="1">
    <location>
        <begin position="58"/>
        <end position="147"/>
    </location>
</feature>
<evidence type="ECO:0000313" key="3">
    <source>
        <dbReference type="Proteomes" id="UP000823749"/>
    </source>
</evidence>
<feature type="region of interest" description="Disordered" evidence="1">
    <location>
        <begin position="1"/>
        <end position="36"/>
    </location>
</feature>
<gene>
    <name evidence="2" type="ORF">RHGRI_007606</name>
</gene>
<evidence type="ECO:0000313" key="2">
    <source>
        <dbReference type="EMBL" id="KAG5557417.1"/>
    </source>
</evidence>
<evidence type="ECO:0000256" key="1">
    <source>
        <dbReference type="SAM" id="MobiDB-lite"/>
    </source>
</evidence>
<organism evidence="2 3">
    <name type="scientific">Rhododendron griersonianum</name>
    <dbReference type="NCBI Taxonomy" id="479676"/>
    <lineage>
        <taxon>Eukaryota</taxon>
        <taxon>Viridiplantae</taxon>
        <taxon>Streptophyta</taxon>
        <taxon>Embryophyta</taxon>
        <taxon>Tracheophyta</taxon>
        <taxon>Spermatophyta</taxon>
        <taxon>Magnoliopsida</taxon>
        <taxon>eudicotyledons</taxon>
        <taxon>Gunneridae</taxon>
        <taxon>Pentapetalae</taxon>
        <taxon>asterids</taxon>
        <taxon>Ericales</taxon>
        <taxon>Ericaceae</taxon>
        <taxon>Ericoideae</taxon>
        <taxon>Rhodoreae</taxon>
        <taxon>Rhododendron</taxon>
    </lineage>
</organism>
<reference evidence="2" key="1">
    <citation type="submission" date="2020-08" db="EMBL/GenBank/DDBJ databases">
        <title>Plant Genome Project.</title>
        <authorList>
            <person name="Zhang R.-G."/>
        </authorList>
    </citation>
    <scope>NUCLEOTIDE SEQUENCE</scope>
    <source>
        <strain evidence="2">WSP0</strain>
        <tissue evidence="2">Leaf</tissue>
    </source>
</reference>